<keyword evidence="4" id="KW-1185">Reference proteome</keyword>
<evidence type="ECO:0000259" key="2">
    <source>
        <dbReference type="PROSITE" id="PS50943"/>
    </source>
</evidence>
<comment type="caution">
    <text evidence="3">The sequence shown here is derived from an EMBL/GenBank/DDBJ whole genome shotgun (WGS) entry which is preliminary data.</text>
</comment>
<dbReference type="AlphaFoldDB" id="A0A2N5XZ66"/>
<dbReference type="Proteomes" id="UP000234845">
    <property type="component" value="Unassembled WGS sequence"/>
</dbReference>
<dbReference type="SUPFAM" id="SSF47413">
    <property type="entry name" value="lambda repressor-like DNA-binding domains"/>
    <property type="match status" value="1"/>
</dbReference>
<feature type="domain" description="HTH cro/C1-type" evidence="2">
    <location>
        <begin position="43"/>
        <end position="97"/>
    </location>
</feature>
<sequence length="116" mass="12830">MATGFPLEWRAIIRCADSGLSQVEVKAVNRQPKHPFHPGEMLLEEFLEPQGMSQAEFARRIGWTKARVNELIRGKRGVTAAAALDLADVLGTSPKLWMNLQATYDLDKAAAARRVA</sequence>
<organism evidence="3 4">
    <name type="scientific">Kineobactrum sediminis</name>
    <dbReference type="NCBI Taxonomy" id="1905677"/>
    <lineage>
        <taxon>Bacteria</taxon>
        <taxon>Pseudomonadati</taxon>
        <taxon>Pseudomonadota</taxon>
        <taxon>Gammaproteobacteria</taxon>
        <taxon>Cellvibrionales</taxon>
        <taxon>Halieaceae</taxon>
        <taxon>Kineobactrum</taxon>
    </lineage>
</organism>
<dbReference type="GO" id="GO:0003677">
    <property type="term" value="F:DNA binding"/>
    <property type="evidence" value="ECO:0007669"/>
    <property type="project" value="UniProtKB-KW"/>
</dbReference>
<dbReference type="Gene3D" id="1.10.260.40">
    <property type="entry name" value="lambda repressor-like DNA-binding domains"/>
    <property type="match status" value="1"/>
</dbReference>
<dbReference type="EMBL" id="PKLZ01000013">
    <property type="protein sequence ID" value="PLW81438.1"/>
    <property type="molecule type" value="Genomic_DNA"/>
</dbReference>
<evidence type="ECO:0000313" key="4">
    <source>
        <dbReference type="Proteomes" id="UP000234845"/>
    </source>
</evidence>
<keyword evidence="1" id="KW-0238">DNA-binding</keyword>
<name>A0A2N5XZ66_9GAMM</name>
<dbReference type="InterPro" id="IPR010982">
    <property type="entry name" value="Lambda_DNA-bd_dom_sf"/>
</dbReference>
<dbReference type="PANTHER" id="PTHR36924">
    <property type="entry name" value="ANTITOXIN HIGA-1"/>
    <property type="match status" value="1"/>
</dbReference>
<dbReference type="CDD" id="cd00093">
    <property type="entry name" value="HTH_XRE"/>
    <property type="match status" value="1"/>
</dbReference>
<dbReference type="PANTHER" id="PTHR36924:SF1">
    <property type="entry name" value="ANTITOXIN HIGA-1"/>
    <property type="match status" value="1"/>
</dbReference>
<evidence type="ECO:0000313" key="3">
    <source>
        <dbReference type="EMBL" id="PLW81438.1"/>
    </source>
</evidence>
<dbReference type="OrthoDB" id="9793869at2"/>
<dbReference type="InterPro" id="IPR001387">
    <property type="entry name" value="Cro/C1-type_HTH"/>
</dbReference>
<proteinExistence type="predicted"/>
<dbReference type="NCBIfam" id="TIGR02607">
    <property type="entry name" value="antidote_HigA"/>
    <property type="match status" value="1"/>
</dbReference>
<accession>A0A2N5XZ66</accession>
<dbReference type="Pfam" id="PF01381">
    <property type="entry name" value="HTH_3"/>
    <property type="match status" value="1"/>
</dbReference>
<gene>
    <name evidence="3" type="primary">higA</name>
    <name evidence="3" type="ORF">CWI75_15520</name>
</gene>
<reference evidence="4" key="1">
    <citation type="submission" date="2017-11" db="EMBL/GenBank/DDBJ databases">
        <title>The draft genome sequence of Chromatocurvus sp. F02.</title>
        <authorList>
            <person name="Du Z.-J."/>
            <person name="Chang Y.-Q."/>
        </authorList>
    </citation>
    <scope>NUCLEOTIDE SEQUENCE [LARGE SCALE GENOMIC DNA]</scope>
    <source>
        <strain evidence="4">F02</strain>
    </source>
</reference>
<dbReference type="InterPro" id="IPR013430">
    <property type="entry name" value="Toxin_antidote_HigA"/>
</dbReference>
<dbReference type="SMART" id="SM00530">
    <property type="entry name" value="HTH_XRE"/>
    <property type="match status" value="1"/>
</dbReference>
<dbReference type="PROSITE" id="PS50943">
    <property type="entry name" value="HTH_CROC1"/>
    <property type="match status" value="1"/>
</dbReference>
<evidence type="ECO:0000256" key="1">
    <source>
        <dbReference type="ARBA" id="ARBA00023125"/>
    </source>
</evidence>
<protein>
    <submittedName>
        <fullName evidence="3">Addiction module antidote protein, HigA family</fullName>
    </submittedName>
</protein>